<proteinExistence type="predicted"/>
<dbReference type="EMBL" id="JAVIJP010000039">
    <property type="protein sequence ID" value="KAL3627675.1"/>
    <property type="molecule type" value="Genomic_DNA"/>
</dbReference>
<organism evidence="1 2">
    <name type="scientific">Castilleja foliolosa</name>
    <dbReference type="NCBI Taxonomy" id="1961234"/>
    <lineage>
        <taxon>Eukaryota</taxon>
        <taxon>Viridiplantae</taxon>
        <taxon>Streptophyta</taxon>
        <taxon>Embryophyta</taxon>
        <taxon>Tracheophyta</taxon>
        <taxon>Spermatophyta</taxon>
        <taxon>Magnoliopsida</taxon>
        <taxon>eudicotyledons</taxon>
        <taxon>Gunneridae</taxon>
        <taxon>Pentapetalae</taxon>
        <taxon>asterids</taxon>
        <taxon>lamiids</taxon>
        <taxon>Lamiales</taxon>
        <taxon>Orobanchaceae</taxon>
        <taxon>Pedicularideae</taxon>
        <taxon>Castillejinae</taxon>
        <taxon>Castilleja</taxon>
    </lineage>
</organism>
<sequence length="749" mass="84562">MASWETIAANLKDDFVKTLSHHRSKGRHYVDLREDNEKMFFYCILCRENFVGVSSLCNHLKGSQCSKRQESAKTTLMKTNPWPFLDGEVLFHTEPKEQLKCLPASEADRTELINAVHVDAKSFSIVDGPTTMVVKHVGVGRIGAMCCQKNGDVLRIWCEWVGNKGLANEEDIDVVAQHKFSVVTFTCNNNLGLGGDVASGRVCDICSHELLSDKDVAALLNRSTGKLVCRSRNQTGVEANANWKLYNTHNKLVECVVCPDCQGTGIEVDGEGLEKPMFSFFEMSGYKKKLWEAYHAWMENPEELQNCSLGLSFPPQNYDEQCQLKENVAKRILLNFYRASATIAANLKDHFVKTLSHHRSKGRHYVDLREDKEKMFFYCILCRENFDGVSSLCNHLKGSQCSKRQESAKTTLMKTNPWAFLDGEVLFHTEPKEQLKCLPASEADRTELINAHYVDAKSFSIVDGPTTMVVKHVGVGRIGAMCCQKNGDVLRIWCEWVGNKGLANEEDIDVVAQHKFSVVTFTYNNNLGLGGGVTSGRVCDICSHELLSDKDVAALLNRSTGKLVCRSRNQTGRFHLYHVSCLIYWIMLFEVEANANWKLYNTHNKLVECVVCPDCQGTGIEVDGEGLEKPMFSFFEMSGYKKKLWEAYHAWMENPEELQNCSLGLSFPEYDDAWMEGLQNYCSTDFSFPPQTYDEQCLLKENVAKRILLNFYRASANITSLYGSLEGRVSALEKLKEVEAPKHVDTTDE</sequence>
<dbReference type="Proteomes" id="UP001632038">
    <property type="component" value="Unassembled WGS sequence"/>
</dbReference>
<evidence type="ECO:0000313" key="1">
    <source>
        <dbReference type="EMBL" id="KAL3627675.1"/>
    </source>
</evidence>
<reference evidence="2" key="1">
    <citation type="journal article" date="2024" name="IScience">
        <title>Strigolactones Initiate the Formation of Haustorium-like Structures in Castilleja.</title>
        <authorList>
            <person name="Buerger M."/>
            <person name="Peterson D."/>
            <person name="Chory J."/>
        </authorList>
    </citation>
    <scope>NUCLEOTIDE SEQUENCE [LARGE SCALE GENOMIC DNA]</scope>
</reference>
<evidence type="ECO:0008006" key="3">
    <source>
        <dbReference type="Google" id="ProtNLM"/>
    </source>
</evidence>
<dbReference type="PANTHER" id="PTHR35497">
    <property type="entry name" value="ACYL-UDP-N-ACETYLGLUCOSAMINE O-ACYLTRANSFERASE"/>
    <property type="match status" value="1"/>
</dbReference>
<dbReference type="AlphaFoldDB" id="A0ABD3CCS3"/>
<protein>
    <recommendedName>
        <fullName evidence="3">C2H2-type domain-containing protein</fullName>
    </recommendedName>
</protein>
<keyword evidence="2" id="KW-1185">Reference proteome</keyword>
<evidence type="ECO:0000313" key="2">
    <source>
        <dbReference type="Proteomes" id="UP001632038"/>
    </source>
</evidence>
<name>A0ABD3CCS3_9LAMI</name>
<gene>
    <name evidence="1" type="ORF">CASFOL_029038</name>
</gene>
<comment type="caution">
    <text evidence="1">The sequence shown here is derived from an EMBL/GenBank/DDBJ whole genome shotgun (WGS) entry which is preliminary data.</text>
</comment>
<dbReference type="PANTHER" id="PTHR35497:SF1">
    <property type="entry name" value="ACYL-UDP-N-ACETYLGLUCOSAMINE O-ACYLTRANSFERASE"/>
    <property type="match status" value="1"/>
</dbReference>
<accession>A0ABD3CCS3</accession>